<dbReference type="PANTHER" id="PTHR32309:SF13">
    <property type="entry name" value="FERRIC ENTEROBACTIN TRANSPORT PROTEIN FEPE"/>
    <property type="match status" value="1"/>
</dbReference>
<evidence type="ECO:0000256" key="5">
    <source>
        <dbReference type="ARBA" id="ARBA00022777"/>
    </source>
</evidence>
<organism evidence="10 11">
    <name type="scientific">Paenibacillus beijingensis</name>
    <dbReference type="NCBI Taxonomy" id="1126833"/>
    <lineage>
        <taxon>Bacteria</taxon>
        <taxon>Bacillati</taxon>
        <taxon>Bacillota</taxon>
        <taxon>Bacilli</taxon>
        <taxon>Bacillales</taxon>
        <taxon>Paenibacillaceae</taxon>
        <taxon>Paenibacillus</taxon>
    </lineage>
</organism>
<gene>
    <name evidence="10" type="ORF">VN24_15540</name>
</gene>
<dbReference type="NCBIfam" id="TIGR01007">
    <property type="entry name" value="eps_fam"/>
    <property type="match status" value="1"/>
</dbReference>
<dbReference type="InterPro" id="IPR005702">
    <property type="entry name" value="Wzc-like_C"/>
</dbReference>
<evidence type="ECO:0000313" key="11">
    <source>
        <dbReference type="Proteomes" id="UP000032633"/>
    </source>
</evidence>
<evidence type="ECO:0000256" key="7">
    <source>
        <dbReference type="ARBA" id="ARBA00023137"/>
    </source>
</evidence>
<comment type="similarity">
    <text evidence="1">Belongs to the CpsD/CapB family.</text>
</comment>
<sequence>MPRLISNSNLVTLHTPKSPISEAYRTLRTNIQFSSIDNKINVLMVASAQSGEGKSTTVSNLAVTYAQEGKKVLLIDADLRKPTMHRIFGLSNRVGLTSVITGQIRPSDAIQSTEVINLSLLPSGTIPPNPAELLASQKMKAFVNEMKGAYDMVIFDTPPVLAVADSLIVSSVCDGVVIVVQEGRVKRELVRKAKESLERVNAKLIGVVLNNVKKSKDGYYYYYRETAE</sequence>
<evidence type="ECO:0000256" key="2">
    <source>
        <dbReference type="ARBA" id="ARBA00011903"/>
    </source>
</evidence>
<dbReference type="KEGG" id="pbj:VN24_15540"/>
<dbReference type="InterPro" id="IPR025669">
    <property type="entry name" value="AAA_dom"/>
</dbReference>
<reference evidence="11" key="2">
    <citation type="submission" date="2015-03" db="EMBL/GenBank/DDBJ databases">
        <title>Genome sequence of Paenibacillus beijingensis strain DSM 24997T.</title>
        <authorList>
            <person name="Kwak Y."/>
            <person name="Shin J.-H."/>
        </authorList>
    </citation>
    <scope>NUCLEOTIDE SEQUENCE [LARGE SCALE GENOMIC DNA]</scope>
    <source>
        <strain evidence="11">DSM 24997</strain>
    </source>
</reference>
<dbReference type="InterPro" id="IPR050445">
    <property type="entry name" value="Bact_polysacc_biosynth/exp"/>
</dbReference>
<dbReference type="Pfam" id="PF13614">
    <property type="entry name" value="AAA_31"/>
    <property type="match status" value="1"/>
</dbReference>
<dbReference type="PANTHER" id="PTHR32309">
    <property type="entry name" value="TYROSINE-PROTEIN KINASE"/>
    <property type="match status" value="1"/>
</dbReference>
<evidence type="ECO:0000256" key="1">
    <source>
        <dbReference type="ARBA" id="ARBA00007316"/>
    </source>
</evidence>
<dbReference type="GO" id="GO:0042802">
    <property type="term" value="F:identical protein binding"/>
    <property type="evidence" value="ECO:0007669"/>
    <property type="project" value="UniProtKB-ARBA"/>
</dbReference>
<dbReference type="Gene3D" id="3.40.50.300">
    <property type="entry name" value="P-loop containing nucleotide triphosphate hydrolases"/>
    <property type="match status" value="1"/>
</dbReference>
<dbReference type="InterPro" id="IPR027417">
    <property type="entry name" value="P-loop_NTPase"/>
</dbReference>
<dbReference type="RefSeq" id="WP_045671135.1">
    <property type="nucleotide sequence ID" value="NZ_CP011058.1"/>
</dbReference>
<dbReference type="GO" id="GO:0004715">
    <property type="term" value="F:non-membrane spanning protein tyrosine kinase activity"/>
    <property type="evidence" value="ECO:0007669"/>
    <property type="project" value="UniProtKB-EC"/>
</dbReference>
<dbReference type="PATRIC" id="fig|1126833.4.peg.3399"/>
<evidence type="ECO:0000259" key="9">
    <source>
        <dbReference type="Pfam" id="PF13614"/>
    </source>
</evidence>
<dbReference type="Proteomes" id="UP000032633">
    <property type="component" value="Chromosome"/>
</dbReference>
<comment type="catalytic activity">
    <reaction evidence="8">
        <text>L-tyrosyl-[protein] + ATP = O-phospho-L-tyrosyl-[protein] + ADP + H(+)</text>
        <dbReference type="Rhea" id="RHEA:10596"/>
        <dbReference type="Rhea" id="RHEA-COMP:10136"/>
        <dbReference type="Rhea" id="RHEA-COMP:20101"/>
        <dbReference type="ChEBI" id="CHEBI:15378"/>
        <dbReference type="ChEBI" id="CHEBI:30616"/>
        <dbReference type="ChEBI" id="CHEBI:46858"/>
        <dbReference type="ChEBI" id="CHEBI:61978"/>
        <dbReference type="ChEBI" id="CHEBI:456216"/>
        <dbReference type="EC" id="2.7.10.2"/>
    </reaction>
</comment>
<evidence type="ECO:0000313" key="10">
    <source>
        <dbReference type="EMBL" id="AJY75707.1"/>
    </source>
</evidence>
<evidence type="ECO:0000256" key="4">
    <source>
        <dbReference type="ARBA" id="ARBA00022741"/>
    </source>
</evidence>
<keyword evidence="5" id="KW-0418">Kinase</keyword>
<evidence type="ECO:0000256" key="8">
    <source>
        <dbReference type="ARBA" id="ARBA00051245"/>
    </source>
</evidence>
<dbReference type="GO" id="GO:0005886">
    <property type="term" value="C:plasma membrane"/>
    <property type="evidence" value="ECO:0007669"/>
    <property type="project" value="TreeGrafter"/>
</dbReference>
<dbReference type="FunFam" id="3.40.50.300:FF:000527">
    <property type="entry name" value="Tyrosine-protein kinase etk"/>
    <property type="match status" value="1"/>
</dbReference>
<feature type="domain" description="AAA" evidence="9">
    <location>
        <begin position="42"/>
        <end position="185"/>
    </location>
</feature>
<evidence type="ECO:0000256" key="6">
    <source>
        <dbReference type="ARBA" id="ARBA00022840"/>
    </source>
</evidence>
<protein>
    <recommendedName>
        <fullName evidence="2">non-specific protein-tyrosine kinase</fullName>
        <ecNumber evidence="2">2.7.10.2</ecNumber>
    </recommendedName>
</protein>
<dbReference type="SUPFAM" id="SSF52540">
    <property type="entry name" value="P-loop containing nucleoside triphosphate hydrolases"/>
    <property type="match status" value="1"/>
</dbReference>
<keyword evidence="4" id="KW-0547">Nucleotide-binding</keyword>
<proteinExistence type="inferred from homology"/>
<reference evidence="10 11" key="1">
    <citation type="journal article" date="2015" name="J. Biotechnol.">
        <title>Complete genome sequence of Paenibacillus beijingensis 7188(T) (=DSM 24997(T)), a novel rhizobacterium from jujube garden soil.</title>
        <authorList>
            <person name="Kwak Y."/>
            <person name="Shin J.H."/>
        </authorList>
    </citation>
    <scope>NUCLEOTIDE SEQUENCE [LARGE SCALE GENOMIC DNA]</scope>
    <source>
        <strain evidence="10 11">DSM 24997</strain>
    </source>
</reference>
<name>A0A0D5NL38_9BACL</name>
<dbReference type="OrthoDB" id="9794577at2"/>
<dbReference type="HOGENOM" id="CLU_052027_2_1_9"/>
<keyword evidence="7" id="KW-0829">Tyrosine-protein kinase</keyword>
<dbReference type="GO" id="GO:0005524">
    <property type="term" value="F:ATP binding"/>
    <property type="evidence" value="ECO:0007669"/>
    <property type="project" value="UniProtKB-KW"/>
</dbReference>
<dbReference type="EMBL" id="CP011058">
    <property type="protein sequence ID" value="AJY75707.1"/>
    <property type="molecule type" value="Genomic_DNA"/>
</dbReference>
<dbReference type="EC" id="2.7.10.2" evidence="2"/>
<keyword evidence="6" id="KW-0067">ATP-binding</keyword>
<dbReference type="AlphaFoldDB" id="A0A0D5NL38"/>
<keyword evidence="3" id="KW-0808">Transferase</keyword>
<keyword evidence="11" id="KW-1185">Reference proteome</keyword>
<evidence type="ECO:0000256" key="3">
    <source>
        <dbReference type="ARBA" id="ARBA00022679"/>
    </source>
</evidence>
<accession>A0A0D5NL38</accession>
<dbReference type="STRING" id="1126833.VN24_15540"/>
<dbReference type="CDD" id="cd05387">
    <property type="entry name" value="BY-kinase"/>
    <property type="match status" value="1"/>
</dbReference>